<sequence length="393" mass="40558">MFSVPTLVSLLLLAVPHVVYADPCVAFDAEFNLLAFGLNGKDWNAGQQSSWGSGDATDITASGRPPFDGTGTTCYLAQFFNAIYVLNGDKSNPSDVHIYDAAAKSWTTQKTNTNNFDLTNFAAILDHDTNVFYALSKGDLWFLDMSSLKAATSSVLPWTNAETSPYGSDYQPTMALAQNHVHFIGTPGTPAGSAEIFVIHFSFFQPQAQAYSGPQFPATHGQTTSFFQSEGVQQEFAFIPDDFSNVYVINVESNTTTTLAAPPSKDTNARYAASITALVQLDSTGAVSFVPYKQGDASTNSAATWSSVAPIAAVAGTSSGSSSAAASGTSTGSSGSKTSATGSGAPAGTRLSGTASATGASASTTGTSNGAMSNAVSFGAIAGVMLAVLAYLH</sequence>
<keyword evidence="3" id="KW-0732">Signal</keyword>
<accession>A0A4Q9MLK3</accession>
<protein>
    <submittedName>
        <fullName evidence="4">Uncharacterized protein</fullName>
    </submittedName>
</protein>
<keyword evidence="2" id="KW-1133">Transmembrane helix</keyword>
<evidence type="ECO:0000313" key="4">
    <source>
        <dbReference type="EMBL" id="TBU28510.1"/>
    </source>
</evidence>
<gene>
    <name evidence="4" type="ORF">BD311DRAFT_663359</name>
</gene>
<name>A0A4Q9MLK3_9APHY</name>
<evidence type="ECO:0000256" key="3">
    <source>
        <dbReference type="SAM" id="SignalP"/>
    </source>
</evidence>
<feature type="signal peptide" evidence="3">
    <location>
        <begin position="1"/>
        <end position="21"/>
    </location>
</feature>
<proteinExistence type="predicted"/>
<evidence type="ECO:0000256" key="1">
    <source>
        <dbReference type="SAM" id="MobiDB-lite"/>
    </source>
</evidence>
<keyword evidence="2" id="KW-0472">Membrane</keyword>
<dbReference type="OrthoDB" id="3356102at2759"/>
<feature type="region of interest" description="Disordered" evidence="1">
    <location>
        <begin position="318"/>
        <end position="367"/>
    </location>
</feature>
<keyword evidence="2" id="KW-0812">Transmembrane</keyword>
<organism evidence="4">
    <name type="scientific">Dichomitus squalens</name>
    <dbReference type="NCBI Taxonomy" id="114155"/>
    <lineage>
        <taxon>Eukaryota</taxon>
        <taxon>Fungi</taxon>
        <taxon>Dikarya</taxon>
        <taxon>Basidiomycota</taxon>
        <taxon>Agaricomycotina</taxon>
        <taxon>Agaricomycetes</taxon>
        <taxon>Polyporales</taxon>
        <taxon>Polyporaceae</taxon>
        <taxon>Dichomitus</taxon>
    </lineage>
</organism>
<dbReference type="AlphaFoldDB" id="A0A4Q9MLK3"/>
<dbReference type="Proteomes" id="UP000292957">
    <property type="component" value="Unassembled WGS sequence"/>
</dbReference>
<feature type="transmembrane region" description="Helical" evidence="2">
    <location>
        <begin position="371"/>
        <end position="392"/>
    </location>
</feature>
<reference evidence="4" key="1">
    <citation type="submission" date="2019-01" db="EMBL/GenBank/DDBJ databases">
        <title>Draft genome sequences of three monokaryotic isolates of the white-rot basidiomycete fungus Dichomitus squalens.</title>
        <authorList>
            <consortium name="DOE Joint Genome Institute"/>
            <person name="Lopez S.C."/>
            <person name="Andreopoulos B."/>
            <person name="Pangilinan J."/>
            <person name="Lipzen A."/>
            <person name="Riley R."/>
            <person name="Ahrendt S."/>
            <person name="Ng V."/>
            <person name="Barry K."/>
            <person name="Daum C."/>
            <person name="Grigoriev I.V."/>
            <person name="Hilden K.S."/>
            <person name="Makela M.R."/>
            <person name="de Vries R.P."/>
        </authorList>
    </citation>
    <scope>NUCLEOTIDE SEQUENCE [LARGE SCALE GENOMIC DNA]</scope>
    <source>
        <strain evidence="4">OM18370.1</strain>
    </source>
</reference>
<feature type="chain" id="PRO_5020819035" evidence="3">
    <location>
        <begin position="22"/>
        <end position="393"/>
    </location>
</feature>
<dbReference type="EMBL" id="ML143421">
    <property type="protein sequence ID" value="TBU28510.1"/>
    <property type="molecule type" value="Genomic_DNA"/>
</dbReference>
<evidence type="ECO:0000256" key="2">
    <source>
        <dbReference type="SAM" id="Phobius"/>
    </source>
</evidence>